<dbReference type="EMBL" id="JAAAHW010009834">
    <property type="protein sequence ID" value="KAF9935809.1"/>
    <property type="molecule type" value="Genomic_DNA"/>
</dbReference>
<evidence type="ECO:0000313" key="3">
    <source>
        <dbReference type="Proteomes" id="UP000749646"/>
    </source>
</evidence>
<name>A0A9P6ILE3_9FUNG</name>
<evidence type="ECO:0000313" key="2">
    <source>
        <dbReference type="EMBL" id="KAF9935809.1"/>
    </source>
</evidence>
<feature type="compositionally biased region" description="Gly residues" evidence="1">
    <location>
        <begin position="589"/>
        <end position="601"/>
    </location>
</feature>
<feature type="region of interest" description="Disordered" evidence="1">
    <location>
        <begin position="582"/>
        <end position="602"/>
    </location>
</feature>
<dbReference type="SUPFAM" id="SSF52047">
    <property type="entry name" value="RNI-like"/>
    <property type="match status" value="1"/>
</dbReference>
<dbReference type="OrthoDB" id="9973021at2759"/>
<dbReference type="AlphaFoldDB" id="A0A9P6ILE3"/>
<sequence>MTAPLKLSALEVPEVLVLIFAQLGRHALRVHASLVCRLWYKVAAPILRARPLAWSRHPHDAETKAVLRKRLQETKTLVVKRPNYLGAYTVIPMIWEHTPGWIELTKQLSALSDTRQLQITELTIFQRLQRDTLVFSILTTVGPQLTRLRLENMSRSNDVPLDRILVLCSRLVVIHVHYADVAYYHDYYVDIRPHSQQSILPSRLDLRSLTLENIGIEERSLLRLLGSCPDLGELKLIRLLQGWPLDDESMVPIGATNESLVSFSKQPFLEQIAGLCPLVWSVHLSGGADPSWRVDTAMLTLQLFPIVTHWSFHSSNTGAMLKALKTPHLKTLTSIEILHTTVRPDITGNLLHQYLCEAPHLIHLKAQDIIFPIMWFDLEGILDAQGRYHRDSPPPSYSYAMVNIIGRYIEPFHRKIWACRNLQTLHIQLDARQGDNVSDERSRVLFGYLSRVCPRLQDLAIKHPRMRLSLEGGFCLLARLRELKRLSLMIATHYRKYIRSMDWIARIMTPVQKFKIVARIEMLTLLSDRRTVYARTPFSSTDVVPSSSSSSSESSESESAVSAASLSSSSLTLSSCTPFNKTLENQRRSGGGGHTLDSGGGKYEDIHMAAATAVADNSDVDGEENDPNTGGGGGGGLDYMIDGVDMRNVGRWKDVKSLFEDRFSKNWVCWPVLEYMELIPTDSHRPKFDKVKPMIRRLRPDVDVV</sequence>
<comment type="caution">
    <text evidence="2">The sequence shown here is derived from an EMBL/GenBank/DDBJ whole genome shotgun (WGS) entry which is preliminary data.</text>
</comment>
<proteinExistence type="predicted"/>
<evidence type="ECO:0008006" key="4">
    <source>
        <dbReference type="Google" id="ProtNLM"/>
    </source>
</evidence>
<feature type="region of interest" description="Disordered" evidence="1">
    <location>
        <begin position="615"/>
        <end position="636"/>
    </location>
</feature>
<gene>
    <name evidence="2" type="ORF">BGZ65_002987</name>
</gene>
<accession>A0A9P6ILE3</accession>
<dbReference type="InterPro" id="IPR032675">
    <property type="entry name" value="LRR_dom_sf"/>
</dbReference>
<evidence type="ECO:0000256" key="1">
    <source>
        <dbReference type="SAM" id="MobiDB-lite"/>
    </source>
</evidence>
<protein>
    <recommendedName>
        <fullName evidence="4">F-box domain-containing protein</fullName>
    </recommendedName>
</protein>
<keyword evidence="3" id="KW-1185">Reference proteome</keyword>
<dbReference type="Gene3D" id="3.80.10.10">
    <property type="entry name" value="Ribonuclease Inhibitor"/>
    <property type="match status" value="1"/>
</dbReference>
<dbReference type="Gene3D" id="1.20.1280.50">
    <property type="match status" value="1"/>
</dbReference>
<reference evidence="2" key="1">
    <citation type="journal article" date="2020" name="Fungal Divers.">
        <title>Resolving the Mortierellaceae phylogeny through synthesis of multi-gene phylogenetics and phylogenomics.</title>
        <authorList>
            <person name="Vandepol N."/>
            <person name="Liber J."/>
            <person name="Desiro A."/>
            <person name="Na H."/>
            <person name="Kennedy M."/>
            <person name="Barry K."/>
            <person name="Grigoriev I.V."/>
            <person name="Miller A.N."/>
            <person name="O'Donnell K."/>
            <person name="Stajich J.E."/>
            <person name="Bonito G."/>
        </authorList>
    </citation>
    <scope>NUCLEOTIDE SEQUENCE</scope>
    <source>
        <strain evidence="2">MES-2147</strain>
    </source>
</reference>
<organism evidence="2 3">
    <name type="scientific">Modicella reniformis</name>
    <dbReference type="NCBI Taxonomy" id="1440133"/>
    <lineage>
        <taxon>Eukaryota</taxon>
        <taxon>Fungi</taxon>
        <taxon>Fungi incertae sedis</taxon>
        <taxon>Mucoromycota</taxon>
        <taxon>Mortierellomycotina</taxon>
        <taxon>Mortierellomycetes</taxon>
        <taxon>Mortierellales</taxon>
        <taxon>Mortierellaceae</taxon>
        <taxon>Modicella</taxon>
    </lineage>
</organism>
<dbReference type="Proteomes" id="UP000749646">
    <property type="component" value="Unassembled WGS sequence"/>
</dbReference>